<evidence type="ECO:0000256" key="3">
    <source>
        <dbReference type="ARBA" id="ARBA00022741"/>
    </source>
</evidence>
<dbReference type="SUPFAM" id="SSF56112">
    <property type="entry name" value="Protein kinase-like (PK-like)"/>
    <property type="match status" value="1"/>
</dbReference>
<dbReference type="Proteomes" id="UP000289340">
    <property type="component" value="Chromosome 16"/>
</dbReference>
<protein>
    <submittedName>
        <fullName evidence="6">Serine/threonine-protein kinase SAPK4 isoform A</fullName>
    </submittedName>
    <submittedName>
        <fullName evidence="7">Serine/threonine-protein kinase SAPK4 isoform B</fullName>
    </submittedName>
</protein>
<evidence type="ECO:0000256" key="2">
    <source>
        <dbReference type="ARBA" id="ARBA00022679"/>
    </source>
</evidence>
<dbReference type="PANTHER" id="PTHR24350">
    <property type="entry name" value="SERINE/THREONINE-PROTEIN KINASE IAL-RELATED"/>
    <property type="match status" value="1"/>
</dbReference>
<dbReference type="EMBL" id="QZWG01000016">
    <property type="protein sequence ID" value="RZB61282.1"/>
    <property type="molecule type" value="Genomic_DNA"/>
</dbReference>
<evidence type="ECO:0000313" key="7">
    <source>
        <dbReference type="EMBL" id="RZB61282.1"/>
    </source>
</evidence>
<dbReference type="EMBL" id="QZWG01000016">
    <property type="protein sequence ID" value="RZB61281.1"/>
    <property type="molecule type" value="Genomic_DNA"/>
</dbReference>
<dbReference type="AlphaFoldDB" id="A0A445GJ86"/>
<evidence type="ECO:0000256" key="1">
    <source>
        <dbReference type="ARBA" id="ARBA00022527"/>
    </source>
</evidence>
<gene>
    <name evidence="7" type="ORF">D0Y65_043844</name>
</gene>
<keyword evidence="2" id="KW-0808">Transferase</keyword>
<keyword evidence="5" id="KW-0067">ATP-binding</keyword>
<dbReference type="GO" id="GO:0005524">
    <property type="term" value="F:ATP binding"/>
    <property type="evidence" value="ECO:0007669"/>
    <property type="project" value="UniProtKB-KW"/>
</dbReference>
<evidence type="ECO:0000313" key="6">
    <source>
        <dbReference type="EMBL" id="RZB61281.1"/>
    </source>
</evidence>
<evidence type="ECO:0000256" key="4">
    <source>
        <dbReference type="ARBA" id="ARBA00022777"/>
    </source>
</evidence>
<name>A0A445GJ86_GLYSO</name>
<evidence type="ECO:0000313" key="8">
    <source>
        <dbReference type="Proteomes" id="UP000289340"/>
    </source>
</evidence>
<dbReference type="InterPro" id="IPR030616">
    <property type="entry name" value="Aur-like"/>
</dbReference>
<comment type="caution">
    <text evidence="7">The sequence shown here is derived from an EMBL/GenBank/DDBJ whole genome shotgun (WGS) entry which is preliminary data.</text>
</comment>
<dbReference type="Gene3D" id="1.10.510.10">
    <property type="entry name" value="Transferase(Phosphotransferase) domain 1"/>
    <property type="match status" value="1"/>
</dbReference>
<dbReference type="GO" id="GO:0004674">
    <property type="term" value="F:protein serine/threonine kinase activity"/>
    <property type="evidence" value="ECO:0007669"/>
    <property type="project" value="UniProtKB-KW"/>
</dbReference>
<feature type="non-terminal residue" evidence="7">
    <location>
        <position position="1"/>
    </location>
</feature>
<accession>A0A445GJ86</accession>
<reference evidence="7 8" key="1">
    <citation type="submission" date="2018-09" db="EMBL/GenBank/DDBJ databases">
        <title>A high-quality reference genome of wild soybean provides a powerful tool to mine soybean genomes.</title>
        <authorList>
            <person name="Xie M."/>
            <person name="Chung C.Y.L."/>
            <person name="Li M.-W."/>
            <person name="Wong F.-L."/>
            <person name="Chan T.-F."/>
            <person name="Lam H.-M."/>
        </authorList>
    </citation>
    <scope>NUCLEOTIDE SEQUENCE [LARGE SCALE GENOMIC DNA]</scope>
    <source>
        <strain evidence="8">cv. W05</strain>
        <tissue evidence="7">Hypocotyl of etiolated seedlings</tissue>
    </source>
</reference>
<sequence>KNTLLLFTPRKFLSVKSLLRAQQQHTPSTRTKTCFKLVGELPFVDKEDTQNLHKTIKTVMAVQYKFPDKVCISSEDSKNLISRIFVANPAMRITLKEIKSHPWFLKNLPKELREGAQDV</sequence>
<dbReference type="InterPro" id="IPR011009">
    <property type="entry name" value="Kinase-like_dom_sf"/>
</dbReference>
<proteinExistence type="predicted"/>
<evidence type="ECO:0000256" key="5">
    <source>
        <dbReference type="ARBA" id="ARBA00022840"/>
    </source>
</evidence>
<keyword evidence="4 7" id="KW-0418">Kinase</keyword>
<keyword evidence="3" id="KW-0547">Nucleotide-binding</keyword>
<keyword evidence="8" id="KW-1185">Reference proteome</keyword>
<keyword evidence="1" id="KW-0723">Serine/threonine-protein kinase</keyword>
<organism evidence="7 8">
    <name type="scientific">Glycine soja</name>
    <name type="common">Wild soybean</name>
    <dbReference type="NCBI Taxonomy" id="3848"/>
    <lineage>
        <taxon>Eukaryota</taxon>
        <taxon>Viridiplantae</taxon>
        <taxon>Streptophyta</taxon>
        <taxon>Embryophyta</taxon>
        <taxon>Tracheophyta</taxon>
        <taxon>Spermatophyta</taxon>
        <taxon>Magnoliopsida</taxon>
        <taxon>eudicotyledons</taxon>
        <taxon>Gunneridae</taxon>
        <taxon>Pentapetalae</taxon>
        <taxon>rosids</taxon>
        <taxon>fabids</taxon>
        <taxon>Fabales</taxon>
        <taxon>Fabaceae</taxon>
        <taxon>Papilionoideae</taxon>
        <taxon>50 kb inversion clade</taxon>
        <taxon>NPAAA clade</taxon>
        <taxon>indigoferoid/millettioid clade</taxon>
        <taxon>Phaseoleae</taxon>
        <taxon>Glycine</taxon>
        <taxon>Glycine subgen. Soja</taxon>
    </lineage>
</organism>